<proteinExistence type="predicted"/>
<protein>
    <submittedName>
        <fullName evidence="2">Uncharacterized protein</fullName>
    </submittedName>
</protein>
<accession>A0A1U9JYQ6</accession>
<evidence type="ECO:0000313" key="2">
    <source>
        <dbReference type="EMBL" id="AQS50896.1"/>
    </source>
</evidence>
<organism evidence="2 3">
    <name type="scientific">Paenalcaligenes hominis</name>
    <dbReference type="NCBI Taxonomy" id="643674"/>
    <lineage>
        <taxon>Bacteria</taxon>
        <taxon>Pseudomonadati</taxon>
        <taxon>Pseudomonadota</taxon>
        <taxon>Betaproteobacteria</taxon>
        <taxon>Burkholderiales</taxon>
        <taxon>Alcaligenaceae</taxon>
        <taxon>Paenalcaligenes</taxon>
    </lineage>
</organism>
<evidence type="ECO:0000313" key="3">
    <source>
        <dbReference type="Proteomes" id="UP000189369"/>
    </source>
</evidence>
<dbReference type="Proteomes" id="UP000189369">
    <property type="component" value="Chromosome"/>
</dbReference>
<dbReference type="EMBL" id="CP019697">
    <property type="protein sequence ID" value="AQS50896.1"/>
    <property type="molecule type" value="Genomic_DNA"/>
</dbReference>
<dbReference type="STRING" id="643674.PAEH1_03685"/>
<feature type="coiled-coil region" evidence="1">
    <location>
        <begin position="240"/>
        <end position="393"/>
    </location>
</feature>
<dbReference type="AlphaFoldDB" id="A0A1U9JYQ6"/>
<sequence>MSLVLGAGAYCNWIEALPVLAVVGFNEGQARAIELNLTQDGLRQALAQPYSVVLQSTEQLQLLAQELTQYPQQKVILLYSDLPQLLTGLITTDHDIAEALEQWKTNLLALQDFYRKYRKQTLLFNLSQVLSHPHHFVEVCNQHGACTLDTAAVDVVAHDAAAKPWASTLAQQILLQDPDLAQVVQYTKAMTWPLTSESSAVPDSDSVGALAVLRQLQSASAFEKELAYTQTKLAAQHEEKQTLLQENQSVLQQLSVAQEQKNTLGQENQLVLEQLFVAQEELEKKSLALQNTEQELSQLRQTHQKFVALERNSQTQLKKITALETKLAEELASNQANQEQLQAEKATLNTQLIELKAQLHTAQSDVDQSEKKVVELQLEKNALAQENQLVLEQLLTVQAELETLILAKETSLALQKELGAENTLLLQQLHSHQEELERIYLKDKDATTNPDRQVPVVLDNNKESSTDLVVVSEVRVHEPEHTVPPKSFFERRAARKARRDALRKDKERAQHIVQSPWFDAQWYLQQYPDVAQDPVQSANPALHYMRLGGFEGRNPSPYFDSSFYLESNPDVAITGINPLWHFLRNGQAEGRQPHP</sequence>
<reference evidence="2 3" key="1">
    <citation type="submission" date="2017-01" db="EMBL/GenBank/DDBJ databases">
        <title>Complete Genome Sequence of Paenalcaligenes hominis, Isolated from a paraplegic Patient with neurogenic bladder.</title>
        <authorList>
            <person name="Mukhopadhyay R."/>
            <person name="Joaquin J."/>
            <person name="Hogue R."/>
            <person name="Kilaru A."/>
            <person name="Jospin G."/>
            <person name="Mars K."/>
            <person name="Eisen J.A."/>
            <person name="Chaturvedi V."/>
        </authorList>
    </citation>
    <scope>NUCLEOTIDE SEQUENCE [LARGE SCALE GENOMIC DNA]</scope>
    <source>
        <strain evidence="2 3">15S00501</strain>
    </source>
</reference>
<keyword evidence="1" id="KW-0175">Coiled coil</keyword>
<dbReference type="OrthoDB" id="8642125at2"/>
<gene>
    <name evidence="2" type="ORF">PAEH1_03685</name>
</gene>
<evidence type="ECO:0000256" key="1">
    <source>
        <dbReference type="SAM" id="Coils"/>
    </source>
</evidence>
<dbReference type="KEGG" id="phn:PAEH1_03685"/>
<name>A0A1U9JYQ6_9BURK</name>